<evidence type="ECO:0000256" key="10">
    <source>
        <dbReference type="PIRSR" id="PIRSR000445-2"/>
    </source>
</evidence>
<evidence type="ECO:0000256" key="5">
    <source>
        <dbReference type="ARBA" id="ARBA00023002"/>
    </source>
</evidence>
<dbReference type="SUPFAM" id="SSF69075">
    <property type="entry name" value="Glutamyl tRNA-reductase dimerization domain"/>
    <property type="match status" value="1"/>
</dbReference>
<dbReference type="Pfam" id="PF01488">
    <property type="entry name" value="Shikimate_DH"/>
    <property type="match status" value="1"/>
</dbReference>
<evidence type="ECO:0000259" key="15">
    <source>
        <dbReference type="Pfam" id="PF05201"/>
    </source>
</evidence>
<comment type="domain">
    <text evidence="8">Possesses an unusual extended V-shaped dimeric structure with each monomer consisting of three distinct domains arranged along a curved 'spinal' alpha-helix. The N-terminal catalytic domain specifically recognizes the glutamate moiety of the substrate. The second domain is the NADPH-binding domain, and the third C-terminal domain is responsible for dimerization.</text>
</comment>
<dbReference type="EC" id="1.2.1.70" evidence="3 8"/>
<dbReference type="SUPFAM" id="SSF69742">
    <property type="entry name" value="Glutamyl tRNA-reductase catalytic, N-terminal domain"/>
    <property type="match status" value="1"/>
</dbReference>
<comment type="caution">
    <text evidence="16">The sequence shown here is derived from an EMBL/GenBank/DDBJ whole genome shotgun (WGS) entry which is preliminary data.</text>
</comment>
<proteinExistence type="inferred from homology"/>
<feature type="binding site" evidence="8 11">
    <location>
        <begin position="208"/>
        <end position="213"/>
    </location>
    <ligand>
        <name>NADP(+)</name>
        <dbReference type="ChEBI" id="CHEBI:58349"/>
    </ligand>
</feature>
<dbReference type="InterPro" id="IPR036291">
    <property type="entry name" value="NAD(P)-bd_dom_sf"/>
</dbReference>
<dbReference type="InterPro" id="IPR036343">
    <property type="entry name" value="GluRdtase_N_sf"/>
</dbReference>
<evidence type="ECO:0000313" key="16">
    <source>
        <dbReference type="EMBL" id="ROR73651.1"/>
    </source>
</evidence>
<evidence type="ECO:0000256" key="3">
    <source>
        <dbReference type="ARBA" id="ARBA00012970"/>
    </source>
</evidence>
<feature type="compositionally biased region" description="Low complexity" evidence="12">
    <location>
        <begin position="454"/>
        <end position="464"/>
    </location>
</feature>
<evidence type="ECO:0000313" key="17">
    <source>
        <dbReference type="Proteomes" id="UP000280668"/>
    </source>
</evidence>
<evidence type="ECO:0000259" key="13">
    <source>
        <dbReference type="Pfam" id="PF00745"/>
    </source>
</evidence>
<feature type="region of interest" description="Disordered" evidence="12">
    <location>
        <begin position="433"/>
        <end position="464"/>
    </location>
</feature>
<comment type="function">
    <text evidence="8">Catalyzes the NADPH-dependent reduction of glutamyl-tRNA(Glu) to glutamate 1-semialdehyde (GSA).</text>
</comment>
<name>A0A3N2BEG8_9MICO</name>
<evidence type="ECO:0000256" key="1">
    <source>
        <dbReference type="ARBA" id="ARBA00005059"/>
    </source>
</evidence>
<comment type="similarity">
    <text evidence="2 8">Belongs to the glutamyl-tRNA reductase family.</text>
</comment>
<protein>
    <recommendedName>
        <fullName evidence="3 8">Glutamyl-tRNA reductase</fullName>
        <shortName evidence="8">GluTR</shortName>
        <ecNumber evidence="3 8">1.2.1.70</ecNumber>
    </recommendedName>
</protein>
<evidence type="ECO:0000256" key="8">
    <source>
        <dbReference type="HAMAP-Rule" id="MF_00087"/>
    </source>
</evidence>
<feature type="domain" description="Glutamyl-tRNA reductase N-terminal" evidence="15">
    <location>
        <begin position="8"/>
        <end position="153"/>
    </location>
</feature>
<dbReference type="Gene3D" id="3.30.460.30">
    <property type="entry name" value="Glutamyl-tRNA reductase, N-terminal domain"/>
    <property type="match status" value="1"/>
</dbReference>
<feature type="active site" description="Nucleophile" evidence="8 9">
    <location>
        <position position="47"/>
    </location>
</feature>
<dbReference type="InterPro" id="IPR006151">
    <property type="entry name" value="Shikm_DH/Glu-tRNA_Rdtase"/>
</dbReference>
<keyword evidence="4 8" id="KW-0521">NADP</keyword>
<dbReference type="HAMAP" id="MF_00087">
    <property type="entry name" value="Glu_tRNA_reductase"/>
    <property type="match status" value="1"/>
</dbReference>
<evidence type="ECO:0000256" key="7">
    <source>
        <dbReference type="ARBA" id="ARBA00047464"/>
    </source>
</evidence>
<dbReference type="GO" id="GO:0050661">
    <property type="term" value="F:NADP binding"/>
    <property type="evidence" value="ECO:0007669"/>
    <property type="project" value="InterPro"/>
</dbReference>
<dbReference type="InterPro" id="IPR015895">
    <property type="entry name" value="4pyrrol_synth_GluRdtase_N"/>
</dbReference>
<evidence type="ECO:0000256" key="4">
    <source>
        <dbReference type="ARBA" id="ARBA00022857"/>
    </source>
</evidence>
<dbReference type="PIRSF" id="PIRSF000445">
    <property type="entry name" value="4pyrrol_synth_GluRdtase"/>
    <property type="match status" value="1"/>
</dbReference>
<evidence type="ECO:0000256" key="9">
    <source>
        <dbReference type="PIRSR" id="PIRSR000445-1"/>
    </source>
</evidence>
<dbReference type="Gene3D" id="3.40.50.720">
    <property type="entry name" value="NAD(P)-binding Rossmann-like Domain"/>
    <property type="match status" value="1"/>
</dbReference>
<organism evidence="16 17">
    <name type="scientific">Bogoriella caseilytica</name>
    <dbReference type="NCBI Taxonomy" id="56055"/>
    <lineage>
        <taxon>Bacteria</taxon>
        <taxon>Bacillati</taxon>
        <taxon>Actinomycetota</taxon>
        <taxon>Actinomycetes</taxon>
        <taxon>Micrococcales</taxon>
        <taxon>Bogoriellaceae</taxon>
        <taxon>Bogoriella</taxon>
    </lineage>
</organism>
<keyword evidence="17" id="KW-1185">Reference proteome</keyword>
<gene>
    <name evidence="8" type="primary">hemA</name>
    <name evidence="16" type="ORF">EDD31_2038</name>
</gene>
<sequence length="464" mass="47815">MPLAILAADHHEVPLPTLNRLSVGADAVGTHLASHPSVEGVVILSTCNRVEVYLDAHCAQGALAAAREALAQGSGMAPEQVGELTHHAVGEDVVQRVFEVAAGLDSMVVGEREIAGQLRRALQSARSNGTTSPLLEDVFQRASRASRRIAVETDLAAAGRSVVSVALDVASARAAHAGCPRTATVWSDEDGPHVPSGSWAHARALVLGTGAYAGATVAALRRRSCADIAAWSSSDRAAQFAAKQGIDAVPVAGLVSALAGADLVVSCRGTGSPVVDLPTATAALALRGATASPLVIVDLALRRDVDPAVADLPGIILLDLSIVRRHAPAATDGQVHRAQEIVTEEVDGFLGRRAERAMDDVVIAMREYVGTALEEELSKLPSSGVVDAAQVTQALRRLAAKVLHEPTVAARAAGREGRGREFVEALNIVTGAVRADEHGDKSSGATAADDDGDPTNADAARAAR</sequence>
<keyword evidence="6 8" id="KW-0627">Porphyrin biosynthesis</keyword>
<dbReference type="SUPFAM" id="SSF51735">
    <property type="entry name" value="NAD(P)-binding Rossmann-fold domains"/>
    <property type="match status" value="1"/>
</dbReference>
<feature type="binding site" evidence="8 10">
    <location>
        <position position="106"/>
    </location>
    <ligand>
        <name>substrate</name>
    </ligand>
</feature>
<feature type="binding site" evidence="8 10">
    <location>
        <begin position="46"/>
        <end position="49"/>
    </location>
    <ligand>
        <name>substrate</name>
    </ligand>
</feature>
<evidence type="ECO:0000256" key="2">
    <source>
        <dbReference type="ARBA" id="ARBA00005916"/>
    </source>
</evidence>
<dbReference type="InterPro" id="IPR036453">
    <property type="entry name" value="GluRdtase_dimer_dom_sf"/>
</dbReference>
<feature type="binding site" evidence="8 10">
    <location>
        <position position="117"/>
    </location>
    <ligand>
        <name>substrate</name>
    </ligand>
</feature>
<dbReference type="RefSeq" id="WP_123304046.1">
    <property type="nucleotide sequence ID" value="NZ_RKHK01000001.1"/>
</dbReference>
<dbReference type="Proteomes" id="UP000280668">
    <property type="component" value="Unassembled WGS sequence"/>
</dbReference>
<dbReference type="AlphaFoldDB" id="A0A3N2BEG8"/>
<feature type="domain" description="Tetrapyrrole biosynthesis glutamyl-tRNA reductase dimerisation" evidence="13">
    <location>
        <begin position="337"/>
        <end position="427"/>
    </location>
</feature>
<dbReference type="OrthoDB" id="110209at2"/>
<dbReference type="NCBIfam" id="NF000750">
    <property type="entry name" value="PRK00045.3-4"/>
    <property type="match status" value="1"/>
</dbReference>
<comment type="catalytic activity">
    <reaction evidence="7 8">
        <text>(S)-4-amino-5-oxopentanoate + tRNA(Glu) + NADP(+) = L-glutamyl-tRNA(Glu) + NADPH + H(+)</text>
        <dbReference type="Rhea" id="RHEA:12344"/>
        <dbReference type="Rhea" id="RHEA-COMP:9663"/>
        <dbReference type="Rhea" id="RHEA-COMP:9680"/>
        <dbReference type="ChEBI" id="CHEBI:15378"/>
        <dbReference type="ChEBI" id="CHEBI:57501"/>
        <dbReference type="ChEBI" id="CHEBI:57783"/>
        <dbReference type="ChEBI" id="CHEBI:58349"/>
        <dbReference type="ChEBI" id="CHEBI:78442"/>
        <dbReference type="ChEBI" id="CHEBI:78520"/>
        <dbReference type="EC" id="1.2.1.70"/>
    </reaction>
</comment>
<comment type="subunit">
    <text evidence="8">Homodimer.</text>
</comment>
<dbReference type="GO" id="GO:0008883">
    <property type="term" value="F:glutamyl-tRNA reductase activity"/>
    <property type="evidence" value="ECO:0007669"/>
    <property type="project" value="UniProtKB-UniRule"/>
</dbReference>
<dbReference type="Pfam" id="PF00745">
    <property type="entry name" value="GlutR_dimer"/>
    <property type="match status" value="1"/>
</dbReference>
<dbReference type="PANTHER" id="PTHR43013">
    <property type="entry name" value="GLUTAMYL-TRNA REDUCTASE"/>
    <property type="match status" value="1"/>
</dbReference>
<evidence type="ECO:0000256" key="6">
    <source>
        <dbReference type="ARBA" id="ARBA00023244"/>
    </source>
</evidence>
<reference evidence="16 17" key="1">
    <citation type="submission" date="2018-11" db="EMBL/GenBank/DDBJ databases">
        <title>Sequencing the genomes of 1000 actinobacteria strains.</title>
        <authorList>
            <person name="Klenk H.-P."/>
        </authorList>
    </citation>
    <scope>NUCLEOTIDE SEQUENCE [LARGE SCALE GENOMIC DNA]</scope>
    <source>
        <strain evidence="16 17">DSM 11294</strain>
    </source>
</reference>
<feature type="domain" description="Quinate/shikimate 5-dehydrogenase/glutamyl-tRNA reductase" evidence="14">
    <location>
        <begin position="198"/>
        <end position="319"/>
    </location>
</feature>
<accession>A0A3N2BEG8</accession>
<evidence type="ECO:0000256" key="12">
    <source>
        <dbReference type="SAM" id="MobiDB-lite"/>
    </source>
</evidence>
<comment type="pathway">
    <text evidence="1 8">Porphyrin-containing compound metabolism; protoporphyrin-IX biosynthesis; 5-aminolevulinate from L-glutamyl-tRNA(Glu): step 1/2.</text>
</comment>
<comment type="caution">
    <text evidence="8">Lacks conserved residue(s) required for the propagation of feature annotation.</text>
</comment>
<evidence type="ECO:0000259" key="14">
    <source>
        <dbReference type="Pfam" id="PF01488"/>
    </source>
</evidence>
<feature type="binding site" evidence="8 10">
    <location>
        <begin position="111"/>
        <end position="113"/>
    </location>
    <ligand>
        <name>substrate</name>
    </ligand>
</feature>
<dbReference type="UniPathway" id="UPA00251">
    <property type="reaction ID" value="UER00316"/>
</dbReference>
<dbReference type="Pfam" id="PF05201">
    <property type="entry name" value="GlutR_N"/>
    <property type="match status" value="1"/>
</dbReference>
<dbReference type="InterPro" id="IPR015896">
    <property type="entry name" value="4pyrrol_synth_GluRdtase_dimer"/>
</dbReference>
<dbReference type="EMBL" id="RKHK01000001">
    <property type="protein sequence ID" value="ROR73651.1"/>
    <property type="molecule type" value="Genomic_DNA"/>
</dbReference>
<evidence type="ECO:0000256" key="11">
    <source>
        <dbReference type="PIRSR" id="PIRSR000445-3"/>
    </source>
</evidence>
<keyword evidence="5 8" id="KW-0560">Oxidoreductase</keyword>
<dbReference type="InterPro" id="IPR000343">
    <property type="entry name" value="4pyrrol_synth_GluRdtase"/>
</dbReference>
<dbReference type="PANTHER" id="PTHR43013:SF1">
    <property type="entry name" value="GLUTAMYL-TRNA REDUCTASE"/>
    <property type="match status" value="1"/>
</dbReference>
<comment type="miscellaneous">
    <text evidence="8">During catalysis, the active site Cys acts as a nucleophile attacking the alpha-carbonyl group of tRNA-bound glutamate with the formation of a thioester intermediate between enzyme and glutamate, and the concomitant release of tRNA(Glu). The thioester intermediate is finally reduced by direct hydride transfer from NADPH, to form the product GSA.</text>
</comment>
<dbReference type="GO" id="GO:0019353">
    <property type="term" value="P:protoporphyrinogen IX biosynthetic process from glutamate"/>
    <property type="evidence" value="ECO:0007669"/>
    <property type="project" value="TreeGrafter"/>
</dbReference>